<evidence type="ECO:0000313" key="2">
    <source>
        <dbReference type="EMBL" id="NEZ55341.1"/>
    </source>
</evidence>
<proteinExistence type="predicted"/>
<feature type="region of interest" description="Disordered" evidence="1">
    <location>
        <begin position="1"/>
        <end position="25"/>
    </location>
</feature>
<sequence length="195" mass="22303">MTAQQTHIPEHNTPHTQSAVERTGAHYSAKQLAEELETVSSTLRTRWFPWLKKVAPEQLLKTDQGYTELARTLFFEFKTVDTKERDAWVVDAKHRYSQEWESAGVIEGELMPEEVGGVLAILSSQNTSSEIALQQDLEDLDEFIHNLNQAESNFSDAEVARFRLNGAQRGVARFKIEAKAEAEVYNRLQQKRLKK</sequence>
<accession>A0A6M0RI73</accession>
<evidence type="ECO:0000313" key="3">
    <source>
        <dbReference type="Proteomes" id="UP000481033"/>
    </source>
</evidence>
<dbReference type="AlphaFoldDB" id="A0A6M0RI73"/>
<dbReference type="EMBL" id="QXHD01000004">
    <property type="protein sequence ID" value="NEZ55341.1"/>
    <property type="molecule type" value="Genomic_DNA"/>
</dbReference>
<keyword evidence="3" id="KW-1185">Reference proteome</keyword>
<protein>
    <submittedName>
        <fullName evidence="2">Uncharacterized protein</fullName>
    </submittedName>
</protein>
<gene>
    <name evidence="2" type="ORF">DXZ20_06545</name>
</gene>
<organism evidence="2 3">
    <name type="scientific">Adonisia turfae CCMR0081</name>
    <dbReference type="NCBI Taxonomy" id="2292702"/>
    <lineage>
        <taxon>Bacteria</taxon>
        <taxon>Bacillati</taxon>
        <taxon>Cyanobacteriota</taxon>
        <taxon>Adonisia</taxon>
        <taxon>Adonisia turfae</taxon>
    </lineage>
</organism>
<reference evidence="2 3" key="1">
    <citation type="journal article" date="2020" name="Microb. Ecol.">
        <title>Ecogenomics of the Marine Benthic Filamentous Cyanobacterium Adonisia.</title>
        <authorList>
            <person name="Walter J.M."/>
            <person name="Coutinho F.H."/>
            <person name="Leomil L."/>
            <person name="Hargreaves P.I."/>
            <person name="Campeao M.E."/>
            <person name="Vieira V.V."/>
            <person name="Silva B.S."/>
            <person name="Fistarol G.O."/>
            <person name="Salomon P.S."/>
            <person name="Sawabe T."/>
            <person name="Mino S."/>
            <person name="Hosokawa M."/>
            <person name="Miyashita H."/>
            <person name="Maruyama F."/>
            <person name="van Verk M.C."/>
            <person name="Dutilh B.E."/>
            <person name="Thompson C.C."/>
            <person name="Thompson F.L."/>
        </authorList>
    </citation>
    <scope>NUCLEOTIDE SEQUENCE [LARGE SCALE GENOMIC DNA]</scope>
    <source>
        <strain evidence="2 3">CCMR0081</strain>
    </source>
</reference>
<dbReference type="Proteomes" id="UP000481033">
    <property type="component" value="Unassembled WGS sequence"/>
</dbReference>
<name>A0A6M0RI73_9CYAN</name>
<dbReference type="RefSeq" id="WP_163697155.1">
    <property type="nucleotide sequence ID" value="NZ_QXHD01000004.1"/>
</dbReference>
<evidence type="ECO:0000256" key="1">
    <source>
        <dbReference type="SAM" id="MobiDB-lite"/>
    </source>
</evidence>
<comment type="caution">
    <text evidence="2">The sequence shown here is derived from an EMBL/GenBank/DDBJ whole genome shotgun (WGS) entry which is preliminary data.</text>
</comment>